<keyword evidence="2" id="KW-1185">Reference proteome</keyword>
<reference evidence="2" key="1">
    <citation type="journal article" date="2019" name="Int. J. Syst. Evol. Microbiol.">
        <title>The Global Catalogue of Microorganisms (GCM) 10K type strain sequencing project: providing services to taxonomists for standard genome sequencing and annotation.</title>
        <authorList>
            <consortium name="The Broad Institute Genomics Platform"/>
            <consortium name="The Broad Institute Genome Sequencing Center for Infectious Disease"/>
            <person name="Wu L."/>
            <person name="Ma J."/>
        </authorList>
    </citation>
    <scope>NUCLEOTIDE SEQUENCE [LARGE SCALE GENOMIC DNA]</scope>
    <source>
        <strain evidence="2">JCM 15442</strain>
    </source>
</reference>
<organism evidence="1 2">
    <name type="scientific">Deinococcus aerolatus</name>
    <dbReference type="NCBI Taxonomy" id="522487"/>
    <lineage>
        <taxon>Bacteria</taxon>
        <taxon>Thermotogati</taxon>
        <taxon>Deinococcota</taxon>
        <taxon>Deinococci</taxon>
        <taxon>Deinococcales</taxon>
        <taxon>Deinococcaceae</taxon>
        <taxon>Deinococcus</taxon>
    </lineage>
</organism>
<evidence type="ECO:0000313" key="1">
    <source>
        <dbReference type="EMBL" id="GGL77778.1"/>
    </source>
</evidence>
<evidence type="ECO:0000313" key="2">
    <source>
        <dbReference type="Proteomes" id="UP000639973"/>
    </source>
</evidence>
<dbReference type="EMBL" id="BMOL01000005">
    <property type="protein sequence ID" value="GGL77778.1"/>
    <property type="molecule type" value="Genomic_DNA"/>
</dbReference>
<proteinExistence type="predicted"/>
<accession>A0ABQ2G6I2</accession>
<sequence>MRHRVVAFVGKQDPHRGDGTPGPVLSAAALLTVPVTEALLLFAEGASDRADRRDESLSAGTQELRAQELEAQLAEQWPGLRTELVPLVVDPSDARAVLRALRAHPGVQAARADSADVQTHLLVAGGTPAMREVLSSLQVTEFFGDTRGWYQPDRGGTLREEVPVVAEAALLASLRTAMQVGEFRAAGLLLGDLGHAGTDRAGTLLTVLALEQQGDVAEALKGLRRWKAPDLLAGWQREAGPALALHGRPGGMLMHLWNATQVQSPRAALLAYATLLEQALRALCELRRVRIDRDAPTESMTSALLVAGQALPEALNAAAGTPRRLYRLRSDAIHQGHSVSPEERPVIHAAATDLLRTFPAPDEELRAFLTRPHRNPFAPQRHAELAQAMFRWLNG</sequence>
<gene>
    <name evidence="1" type="ORF">GCM10010840_14590</name>
</gene>
<protein>
    <recommendedName>
        <fullName evidence="3">Apea-like HEPN domain-containing protein</fullName>
    </recommendedName>
</protein>
<name>A0ABQ2G6I2_9DEIO</name>
<dbReference type="RefSeq" id="WP_188970460.1">
    <property type="nucleotide sequence ID" value="NZ_BMOL01000005.1"/>
</dbReference>
<dbReference type="Proteomes" id="UP000639973">
    <property type="component" value="Unassembled WGS sequence"/>
</dbReference>
<comment type="caution">
    <text evidence="1">The sequence shown here is derived from an EMBL/GenBank/DDBJ whole genome shotgun (WGS) entry which is preliminary data.</text>
</comment>
<evidence type="ECO:0008006" key="3">
    <source>
        <dbReference type="Google" id="ProtNLM"/>
    </source>
</evidence>